<accession>A0ABS1V773</accession>
<sequence length="228" mass="23702">MAKPGRRVLLLLLLLLPACVAAPPASPVSGPAVAEIQVIGRDWHTDIAVPADDPRLPPVLAAVARDFPGVRHLVFGFGDRAWLLGRDASPLGMLRALLPGAGAILVTALARPPEEAFGPANVVTLPVSRAELDRLEAFLAASIDAPGRPGDRLVPLADGPYPGSLFHPSPVIYSATRTCNTWTAEALAASGLPVSANGVLLAGQVMARARRVAALRRGKPSPESSPLE</sequence>
<evidence type="ECO:0000313" key="3">
    <source>
        <dbReference type="Proteomes" id="UP000606490"/>
    </source>
</evidence>
<dbReference type="Proteomes" id="UP000606490">
    <property type="component" value="Unassembled WGS sequence"/>
</dbReference>
<gene>
    <name evidence="2" type="ORF">JMJ55_19295</name>
</gene>
<evidence type="ECO:0000313" key="2">
    <source>
        <dbReference type="EMBL" id="MBL6457482.1"/>
    </source>
</evidence>
<reference evidence="2 3" key="1">
    <citation type="submission" date="2021-01" db="EMBL/GenBank/DDBJ databases">
        <title>Belnapia mucosa sp. nov. and Belnapia arida sp. nov., isolated from the Tabernas Desert (Almeria, Spain).</title>
        <authorList>
            <person name="Molina-Menor E."/>
            <person name="Vidal-Verdu A."/>
            <person name="Calonge A."/>
            <person name="Satari L."/>
            <person name="Pereto Magraner J."/>
            <person name="Porcar Miralles M."/>
        </authorList>
    </citation>
    <scope>NUCLEOTIDE SEQUENCE [LARGE SCALE GENOMIC DNA]</scope>
    <source>
        <strain evidence="2 3">T6</strain>
    </source>
</reference>
<keyword evidence="1" id="KW-0732">Signal</keyword>
<protein>
    <submittedName>
        <fullName evidence="2">DUF2459 domain-containing protein</fullName>
    </submittedName>
</protein>
<dbReference type="EMBL" id="JAEUXJ010000009">
    <property type="protein sequence ID" value="MBL6457482.1"/>
    <property type="molecule type" value="Genomic_DNA"/>
</dbReference>
<dbReference type="InterPro" id="IPR011727">
    <property type="entry name" value="CHP02117"/>
</dbReference>
<feature type="chain" id="PRO_5046148760" evidence="1">
    <location>
        <begin position="22"/>
        <end position="228"/>
    </location>
</feature>
<proteinExistence type="predicted"/>
<name>A0ABS1V773_9PROT</name>
<evidence type="ECO:0000256" key="1">
    <source>
        <dbReference type="SAM" id="SignalP"/>
    </source>
</evidence>
<feature type="signal peptide" evidence="1">
    <location>
        <begin position="1"/>
        <end position="21"/>
    </location>
</feature>
<organism evidence="2 3">
    <name type="scientific">Belnapia mucosa</name>
    <dbReference type="NCBI Taxonomy" id="2804532"/>
    <lineage>
        <taxon>Bacteria</taxon>
        <taxon>Pseudomonadati</taxon>
        <taxon>Pseudomonadota</taxon>
        <taxon>Alphaproteobacteria</taxon>
        <taxon>Acetobacterales</taxon>
        <taxon>Roseomonadaceae</taxon>
        <taxon>Belnapia</taxon>
    </lineage>
</organism>
<keyword evidence="3" id="KW-1185">Reference proteome</keyword>
<comment type="caution">
    <text evidence="2">The sequence shown here is derived from an EMBL/GenBank/DDBJ whole genome shotgun (WGS) entry which is preliminary data.</text>
</comment>
<dbReference type="Pfam" id="PF09601">
    <property type="entry name" value="DUF2459"/>
    <property type="match status" value="1"/>
</dbReference>
<dbReference type="RefSeq" id="WP_202827231.1">
    <property type="nucleotide sequence ID" value="NZ_JAEUXJ010000009.1"/>
</dbReference>